<proteinExistence type="predicted"/>
<reference evidence="2 3" key="1">
    <citation type="submission" date="2019-11" db="EMBL/GenBank/DDBJ databases">
        <title>Type strains purchased from KCTC, JCM and DSMZ.</title>
        <authorList>
            <person name="Lu H."/>
        </authorList>
    </citation>
    <scope>NUCLEOTIDE SEQUENCE [LARGE SCALE GENOMIC DNA]</scope>
    <source>
        <strain evidence="2 3">DSM 103461</strain>
    </source>
</reference>
<evidence type="ECO:0000313" key="3">
    <source>
        <dbReference type="Proteomes" id="UP000735592"/>
    </source>
</evidence>
<gene>
    <name evidence="2" type="ORF">GM655_10485</name>
</gene>
<accession>A0ABW9SPX2</accession>
<feature type="chain" id="PRO_5045931707" description="Transporter substrate-binding domain-containing protein" evidence="1">
    <location>
        <begin position="26"/>
        <end position="259"/>
    </location>
</feature>
<keyword evidence="1" id="KW-0732">Signal</keyword>
<keyword evidence="3" id="KW-1185">Reference proteome</keyword>
<dbReference type="RefSeq" id="WP_155434607.1">
    <property type="nucleotide sequence ID" value="NZ_JBHLXK010000004.1"/>
</dbReference>
<dbReference type="SUPFAM" id="SSF53850">
    <property type="entry name" value="Periplasmic binding protein-like II"/>
    <property type="match status" value="1"/>
</dbReference>
<evidence type="ECO:0008006" key="4">
    <source>
        <dbReference type="Google" id="ProtNLM"/>
    </source>
</evidence>
<evidence type="ECO:0000256" key="1">
    <source>
        <dbReference type="SAM" id="SignalP"/>
    </source>
</evidence>
<feature type="signal peptide" evidence="1">
    <location>
        <begin position="1"/>
        <end position="25"/>
    </location>
</feature>
<dbReference type="EMBL" id="WNKW01000002">
    <property type="protein sequence ID" value="MTW33253.1"/>
    <property type="molecule type" value="Genomic_DNA"/>
</dbReference>
<organism evidence="2 3">
    <name type="scientific">Pseudoduganella danionis</name>
    <dbReference type="NCBI Taxonomy" id="1890295"/>
    <lineage>
        <taxon>Bacteria</taxon>
        <taxon>Pseudomonadati</taxon>
        <taxon>Pseudomonadota</taxon>
        <taxon>Betaproteobacteria</taxon>
        <taxon>Burkholderiales</taxon>
        <taxon>Oxalobacteraceae</taxon>
        <taxon>Telluria group</taxon>
        <taxon>Pseudoduganella</taxon>
    </lineage>
</organism>
<dbReference type="Proteomes" id="UP000735592">
    <property type="component" value="Unassembled WGS sequence"/>
</dbReference>
<name>A0ABW9SPX2_9BURK</name>
<protein>
    <recommendedName>
        <fullName evidence="4">Transporter substrate-binding domain-containing protein</fullName>
    </recommendedName>
</protein>
<comment type="caution">
    <text evidence="2">The sequence shown here is derived from an EMBL/GenBank/DDBJ whole genome shotgun (WGS) entry which is preliminary data.</text>
</comment>
<evidence type="ECO:0000313" key="2">
    <source>
        <dbReference type="EMBL" id="MTW33253.1"/>
    </source>
</evidence>
<sequence>MRAAPLIQRLAVLGLCCLLCSVAQAQEPVLRVCVDAVAYPPYTTPQHDGWAQKLAERSALKLGLQLRFYSAPINRCRAMLQAGQIDALNGVAYVAQNRKLLQFPWAGEAEVPARAIAVVSFGVYRKRGTVAGWNGQAFEHLTTPVLVNSGLVAVTDRLQQMRVAYDDGARDTESNLRKLHIGRAEVAVLLDLAAQEQIHAQGLSAEVERMAQPYARQNMYFAFSSAYYAQHRQLAEQFWFALDAEMAQADFRREILDLP</sequence>
<dbReference type="Gene3D" id="3.40.190.10">
    <property type="entry name" value="Periplasmic binding protein-like II"/>
    <property type="match status" value="1"/>
</dbReference>